<evidence type="ECO:0000313" key="10">
    <source>
        <dbReference type="Proteomes" id="UP000002028"/>
    </source>
</evidence>
<feature type="transmembrane region" description="Helical" evidence="6">
    <location>
        <begin position="21"/>
        <end position="47"/>
    </location>
</feature>
<dbReference type="Proteomes" id="UP000002028">
    <property type="component" value="Chromosome"/>
</dbReference>
<dbReference type="InterPro" id="IPR025857">
    <property type="entry name" value="MacB_PCD"/>
</dbReference>
<keyword evidence="4 6" id="KW-1133">Transmembrane helix</keyword>
<sequence>MNPVMIRNYFKIAYRTLVHNKVYSFINLVGLTFGLVTSMLIFQYVIFENSADRFHKNSDQIYRLALKQTVNNGTPEVFSQIFLGAGEAFKKEVPAVESFTRIRADFFQEGPTITRANNTEKMAIKDIRSIMTDPSFLTVFTFPLIRGDASTALQNPSSILLTASMAQRLFGDTDPIGKIIDYSLSKGPQNLIVTGVLQDPPTNSHIQFDVVLPLQNFIGSTPASDRQAWNFRGFTTYVKLRSDADTEQLVALMNRVVDRSIGELYKRINVTLSLQLQPMHSVYFDRKTDLGITGDGSALVTTRTGNQRMVYFFTIIASIIFLIALMNYVNLSTVRSLDRSKEVGVRKVLGALKINLKIQFFLETMLMNVAALVCAVIITLLLMSSFNSFVQTNFTLTSWFNVPFLCLLAAVFTVGVFLSGLYPAFILSSVSPITALKGKVGSLTSRSFVWRLLVVLQYTPAIALVVCTIVVYNQLDFMQKKDIGLQLDDLVTIRSPRFLPGNMSSDQAEAAFRHELRKISSIEGASYAGNQAGRGLNFLAAFSPDSADESTIKWIKCSGVDQDFANVFGLKVLAGFFFTEGMESTYGNPNDFVRKVVLNETAVRSLGFRAHKDAIGRVLTAKDGLRYYVLGIVKDFNWASAHKATDPVMLWYTPNNRFMTVRISSGADMKQTLAQLKSSYDKLFPTDVFHYEFATDVYNRQYGEDEKFTQLFGFFTCMAILIASLGLFGLSAFTAARRSKEVAVRRVLGASVGTIFSLLAEDFLKLVLLAVVIGSPLAWYAMNQWLQDFAYHISIQWWVFVLAGILTALIALLTVSFQIIKAALLNPVKSLRSE</sequence>
<dbReference type="eggNOG" id="COG0577">
    <property type="taxonomic scope" value="Bacteria"/>
</dbReference>
<evidence type="ECO:0000259" key="8">
    <source>
        <dbReference type="Pfam" id="PF12704"/>
    </source>
</evidence>
<keyword evidence="10" id="KW-1185">Reference proteome</keyword>
<dbReference type="AlphaFoldDB" id="D2QR90"/>
<evidence type="ECO:0000256" key="2">
    <source>
        <dbReference type="ARBA" id="ARBA00022475"/>
    </source>
</evidence>
<feature type="transmembrane region" description="Helical" evidence="6">
    <location>
        <begin position="402"/>
        <end position="427"/>
    </location>
</feature>
<accession>D2QR90</accession>
<keyword evidence="5 6" id="KW-0472">Membrane</keyword>
<feature type="transmembrane region" description="Helical" evidence="6">
    <location>
        <begin position="711"/>
        <end position="736"/>
    </location>
</feature>
<dbReference type="PANTHER" id="PTHR30572:SF18">
    <property type="entry name" value="ABC-TYPE MACROLIDE FAMILY EXPORT SYSTEM PERMEASE COMPONENT 2"/>
    <property type="match status" value="1"/>
</dbReference>
<feature type="domain" description="MacB-like periplasmic core" evidence="8">
    <location>
        <begin position="461"/>
        <end position="677"/>
    </location>
</feature>
<keyword evidence="2" id="KW-1003">Cell membrane</keyword>
<dbReference type="Pfam" id="PF02687">
    <property type="entry name" value="FtsX"/>
    <property type="match status" value="2"/>
</dbReference>
<feature type="domain" description="MacB-like periplasmic core" evidence="8">
    <location>
        <begin position="24"/>
        <end position="254"/>
    </location>
</feature>
<dbReference type="STRING" id="504472.Slin_3637"/>
<dbReference type="InterPro" id="IPR050250">
    <property type="entry name" value="Macrolide_Exporter_MacB"/>
</dbReference>
<name>D2QR90_SPILD</name>
<feature type="transmembrane region" description="Helical" evidence="6">
    <location>
        <begin position="448"/>
        <end position="472"/>
    </location>
</feature>
<evidence type="ECO:0000256" key="5">
    <source>
        <dbReference type="ARBA" id="ARBA00023136"/>
    </source>
</evidence>
<feature type="transmembrane region" description="Helical" evidence="6">
    <location>
        <begin position="360"/>
        <end position="382"/>
    </location>
</feature>
<dbReference type="InterPro" id="IPR003838">
    <property type="entry name" value="ABC3_permease_C"/>
</dbReference>
<feature type="transmembrane region" description="Helical" evidence="6">
    <location>
        <begin position="798"/>
        <end position="820"/>
    </location>
</feature>
<feature type="transmembrane region" description="Helical" evidence="6">
    <location>
        <begin position="766"/>
        <end position="786"/>
    </location>
</feature>
<evidence type="ECO:0000256" key="4">
    <source>
        <dbReference type="ARBA" id="ARBA00022989"/>
    </source>
</evidence>
<protein>
    <recommendedName>
        <fullName evidence="11">ABC3 transporter permease protein domain-containing protein</fullName>
    </recommendedName>
</protein>
<dbReference type="KEGG" id="sli:Slin_3637"/>
<keyword evidence="3 6" id="KW-0812">Transmembrane</keyword>
<comment type="subcellular location">
    <subcellularLocation>
        <location evidence="1">Cell membrane</location>
        <topology evidence="1">Multi-pass membrane protein</topology>
    </subcellularLocation>
</comment>
<gene>
    <name evidence="9" type="ordered locus">Slin_3637</name>
</gene>
<feature type="domain" description="ABC3 transporter permease C-terminal" evidence="7">
    <location>
        <begin position="714"/>
        <end position="826"/>
    </location>
</feature>
<evidence type="ECO:0000256" key="1">
    <source>
        <dbReference type="ARBA" id="ARBA00004651"/>
    </source>
</evidence>
<evidence type="ECO:0000313" key="9">
    <source>
        <dbReference type="EMBL" id="ADB39644.1"/>
    </source>
</evidence>
<dbReference type="GO" id="GO:0005886">
    <property type="term" value="C:plasma membrane"/>
    <property type="evidence" value="ECO:0007669"/>
    <property type="project" value="UniProtKB-SubCell"/>
</dbReference>
<proteinExistence type="predicted"/>
<evidence type="ECO:0000256" key="3">
    <source>
        <dbReference type="ARBA" id="ARBA00022692"/>
    </source>
</evidence>
<evidence type="ECO:0000256" key="6">
    <source>
        <dbReference type="SAM" id="Phobius"/>
    </source>
</evidence>
<evidence type="ECO:0000259" key="7">
    <source>
        <dbReference type="Pfam" id="PF02687"/>
    </source>
</evidence>
<dbReference type="PANTHER" id="PTHR30572">
    <property type="entry name" value="MEMBRANE COMPONENT OF TRANSPORTER-RELATED"/>
    <property type="match status" value="1"/>
</dbReference>
<organism evidence="9 10">
    <name type="scientific">Spirosoma linguale (strain ATCC 33905 / DSM 74 / LMG 10896 / Claus 1)</name>
    <dbReference type="NCBI Taxonomy" id="504472"/>
    <lineage>
        <taxon>Bacteria</taxon>
        <taxon>Pseudomonadati</taxon>
        <taxon>Bacteroidota</taxon>
        <taxon>Cytophagia</taxon>
        <taxon>Cytophagales</taxon>
        <taxon>Cytophagaceae</taxon>
        <taxon>Spirosoma</taxon>
    </lineage>
</organism>
<dbReference type="Pfam" id="PF12704">
    <property type="entry name" value="MacB_PCD"/>
    <property type="match status" value="2"/>
</dbReference>
<feature type="domain" description="ABC3 transporter permease C-terminal" evidence="7">
    <location>
        <begin position="315"/>
        <end position="430"/>
    </location>
</feature>
<evidence type="ECO:0008006" key="11">
    <source>
        <dbReference type="Google" id="ProtNLM"/>
    </source>
</evidence>
<feature type="transmembrane region" description="Helical" evidence="6">
    <location>
        <begin position="309"/>
        <end position="331"/>
    </location>
</feature>
<reference evidence="9 10" key="1">
    <citation type="journal article" date="2010" name="Stand. Genomic Sci.">
        <title>Complete genome sequence of Spirosoma linguale type strain (1).</title>
        <authorList>
            <person name="Lail K."/>
            <person name="Sikorski J."/>
            <person name="Saunders E."/>
            <person name="Lapidus A."/>
            <person name="Glavina Del Rio T."/>
            <person name="Copeland A."/>
            <person name="Tice H."/>
            <person name="Cheng J.-F."/>
            <person name="Lucas S."/>
            <person name="Nolan M."/>
            <person name="Bruce D."/>
            <person name="Goodwin L."/>
            <person name="Pitluck S."/>
            <person name="Ivanova N."/>
            <person name="Mavromatis K."/>
            <person name="Ovchinnikova G."/>
            <person name="Pati A."/>
            <person name="Chen A."/>
            <person name="Palaniappan K."/>
            <person name="Land M."/>
            <person name="Hauser L."/>
            <person name="Chang Y.-J."/>
            <person name="Jeffries C.D."/>
            <person name="Chain P."/>
            <person name="Brettin T."/>
            <person name="Detter J.C."/>
            <person name="Schuetze A."/>
            <person name="Rohde M."/>
            <person name="Tindall B.J."/>
            <person name="Goeker M."/>
            <person name="Bristow J."/>
            <person name="Eisen J.A."/>
            <person name="Markowitz V."/>
            <person name="Hugenholtz P."/>
            <person name="Kyrpides N.C."/>
            <person name="Klenk H.-P."/>
            <person name="Chen F."/>
        </authorList>
    </citation>
    <scope>NUCLEOTIDE SEQUENCE [LARGE SCALE GENOMIC DNA]</scope>
    <source>
        <strain evidence="10">ATCC 33905 / DSM 74 / LMG 10896 / Claus 1</strain>
    </source>
</reference>
<dbReference type="GO" id="GO:0022857">
    <property type="term" value="F:transmembrane transporter activity"/>
    <property type="evidence" value="ECO:0007669"/>
    <property type="project" value="TreeGrafter"/>
</dbReference>
<dbReference type="EMBL" id="CP001769">
    <property type="protein sequence ID" value="ADB39644.1"/>
    <property type="molecule type" value="Genomic_DNA"/>
</dbReference>
<dbReference type="HOGENOM" id="CLU_008713_1_0_10"/>